<evidence type="ECO:0000256" key="7">
    <source>
        <dbReference type="ARBA" id="ARBA00022833"/>
    </source>
</evidence>
<dbReference type="SMART" id="SM00356">
    <property type="entry name" value="ZnF_C3H1"/>
    <property type="match status" value="1"/>
</dbReference>
<feature type="domain" description="C3H1-type" evidence="11">
    <location>
        <begin position="10"/>
        <end position="37"/>
    </location>
</feature>
<dbReference type="Pfam" id="PF13087">
    <property type="entry name" value="AAA_12"/>
    <property type="match status" value="1"/>
</dbReference>
<dbReference type="GO" id="GO:0008270">
    <property type="term" value="F:zinc ion binding"/>
    <property type="evidence" value="ECO:0007669"/>
    <property type="project" value="UniProtKB-KW"/>
</dbReference>
<keyword evidence="6 13" id="KW-0347">Helicase</keyword>
<dbReference type="OrthoDB" id="2423195at2759"/>
<keyword evidence="6 13" id="KW-0067">ATP-binding</keyword>
<dbReference type="GO" id="GO:0004386">
    <property type="term" value="F:helicase activity"/>
    <property type="evidence" value="ECO:0007669"/>
    <property type="project" value="UniProtKB-KW"/>
</dbReference>
<dbReference type="Pfam" id="PF18044">
    <property type="entry name" value="zf-CCCH_4"/>
    <property type="match status" value="1"/>
</dbReference>
<dbReference type="PANTHER" id="PTHR10887:SF445">
    <property type="entry name" value="NFX1-TYPE ZINC FINGER-CONTAINING PROTEIN 1"/>
    <property type="match status" value="1"/>
</dbReference>
<evidence type="ECO:0000313" key="14">
    <source>
        <dbReference type="Proteomes" id="UP000749293"/>
    </source>
</evidence>
<accession>A0A9P4YZ92</accession>
<dbReference type="GeneID" id="55971401"/>
<dbReference type="InterPro" id="IPR000967">
    <property type="entry name" value="Znf_NFX1"/>
</dbReference>
<keyword evidence="7 9" id="KW-0862">Zinc</keyword>
<dbReference type="GO" id="GO:0005737">
    <property type="term" value="C:cytoplasm"/>
    <property type="evidence" value="ECO:0007669"/>
    <property type="project" value="UniProtKB-SubCell"/>
</dbReference>
<gene>
    <name evidence="13" type="ORF">GMORB2_5173</name>
</gene>
<dbReference type="Proteomes" id="UP000749293">
    <property type="component" value="Unassembled WGS sequence"/>
</dbReference>
<keyword evidence="14" id="KW-1185">Reference proteome</keyword>
<feature type="compositionally biased region" description="Basic and acidic residues" evidence="10">
    <location>
        <begin position="44"/>
        <end position="59"/>
    </location>
</feature>
<dbReference type="InterPro" id="IPR041677">
    <property type="entry name" value="DNA2/NAM7_AAA_11"/>
</dbReference>
<dbReference type="InterPro" id="IPR041679">
    <property type="entry name" value="DNA2/NAM7-like_C"/>
</dbReference>
<evidence type="ECO:0000259" key="12">
    <source>
        <dbReference type="PROSITE" id="PS51981"/>
    </source>
</evidence>
<dbReference type="SUPFAM" id="SSF52540">
    <property type="entry name" value="P-loop containing nucleoside triphosphate hydrolases"/>
    <property type="match status" value="1"/>
</dbReference>
<dbReference type="RefSeq" id="XP_035323159.1">
    <property type="nucleotide sequence ID" value="XM_035467147.1"/>
</dbReference>
<sequence>MVSGPRRGSSGRKNLCRQISSGRCRYGASCKFSHDVTGASASPREQRDQNPDSRSSRFADPDLSRWRTLLDASTLYRLDLAEMEQFFELCASLVDETRNIATTQQVVTSLARDEGLKIVGYLIDKYTSVSVTRSLKSSRWENLIRPFFQTLCNRTVADSAVLELAREMILSYTVGPGGRRFEALYRFVTNFLQEELEAGVAAETCHSELELATSMLFLLVDCSTTNLVNDKFPPVAALLAELSQIWGEEGASSLIQARKHISYIQARLGIGQDIPSVETTTTGGNVSRAHFRLMREDTIGQLRDVCGDHLTSNMGKDRSISKLQASSLRTYCYQNTRLESLKFYHREGLLLQVSFQQPGGIPAQGKARREWWESSRRLQHDALVCVVSSSGGVVFFQIVADTRSEPREEHHEKGSEKNKTLWSDGSRAFALLKPLEVSQDLLSFSAAWLRLSTSPTRHNILEFPGILLPAFEHTLKALQKLSREFLPFSSLLLPRNTGGREVEIEPPQYARRPGFRFNLKCLTENNQDFWYSPNDIPDAQALARVSMLDPTQSQALLNCLRRELALTEGPPGTGKSFTGASIIRVLVEHKKVADLGPILCVTYTNHALDQVLEHLHEDGVTNMIRVGSRSQSETLRDINLSVISKSSDRTRTERGMIGASYGDMKTITSQAVAHTSKLGTAGSAQSIKDFLVRNSPVHHDVIFGKANHEEEWTTVTAKAHNALSRWQKGGSGLTTNRPLEEITAKIQLSFFREIQRDQEVFISAKRQQDRVHRDIDARCLLKADVVGITTSGLARNMDLFKMIRPKVLVCEEAGEVLEAHLLTAFLPSIEHAILCGDHLQLRPQINNYNLQGTHERGKKYSLDVSLFERLVKPFDEEDGPLPFTVLQTQRRMHPSISALVRNTLYPDLEDHESVRSYPEVAGFRKRLFWLDHKNPETKRDSNSGIETSYSNPFEADMITSMKLAAVCDIVLNERDQDMVEEEGEEEVQVQSPSKIMAKANLLQSVRVATIDNFQGEEAKVVLISLVRSNEEHKVGFLKTPNRINVLLSRARHGMFIVGDAQTAATVPMWDKVIGILRKEGNIGSNLPLQCPRHSETDILVSTQDHFLQFSPDGGCILPCQKRLDCGHACPGRCHSDMIHRSAKCLEPCQTLWPECGHGCPLPCWQNCGQKCTTLIDGRDVNLDCGHTINQCECWQAQDPSLIECRAKVKKIVPGCRHEVDVDCCVDLNAKKWRCRAVCGGLLLCGHACKKPCFECNSENSESGQENRHGTCTQVCGRKYTTCRHACRKPCHDGTDCDPCDLPCEVHCSHSTCPRLCHEPCPPCAESSCASKCPHGACTMPCAAPCDWVPCSKRCEELLACGHKCPSYCGERCPDSKYCQLCSGDDVKGAIVDMISIEPYESINLDEMPCIFLECGHFFTGETLDGQMGMSEYFVTTPDGIPSSIKSPSLPFSTSEVKVCPNCRGMLRNIARYGRIVRRAILDETTKKFISWSTRRYAELGQDYIREQDKLAAGSASWSVPYQSTKAISLRGSRDQQINSVRKYTAGMGKLKNMLRIRREMHGHLSKVAQEEQPFQRVADMVELARRRDNSSAQGSFVFDESIIQMKGYMQTLSLLQRCDITILQEFAEFAIQCKSQGMKIDFDFADNRDDALSLKSMATKSRRRHLAAEACIYHAQMCSLERRLLDVQGHAQGGDDDEKRHESLRADGQASLEEAREMVLGNASLQPLLAEVDATEKMLRDATFYAPVSQKEKLDVFRAMQREFSGTGHWYTCANGHYFTIGECGGAMEERMCPDCGAPMGGQHHTNAQGVRRATDMDDLATQVRGMGFGGD</sequence>
<dbReference type="InterPro" id="IPR046439">
    <property type="entry name" value="ZF_RZ_dom"/>
</dbReference>
<evidence type="ECO:0000256" key="4">
    <source>
        <dbReference type="ARBA" id="ARBA00022737"/>
    </source>
</evidence>
<comment type="subcellular location">
    <subcellularLocation>
        <location evidence="1">Cytoplasm</location>
    </subcellularLocation>
</comment>
<dbReference type="InterPro" id="IPR000571">
    <property type="entry name" value="Znf_CCCH"/>
</dbReference>
<dbReference type="SMART" id="SM00438">
    <property type="entry name" value="ZnF_NFX"/>
    <property type="match status" value="5"/>
</dbReference>
<dbReference type="Pfam" id="PF20173">
    <property type="entry name" value="ZnF_RZ-type"/>
    <property type="match status" value="1"/>
</dbReference>
<dbReference type="PROSITE" id="PS51981">
    <property type="entry name" value="ZF_RZ"/>
    <property type="match status" value="1"/>
</dbReference>
<feature type="region of interest" description="Disordered" evidence="10">
    <location>
        <begin position="35"/>
        <end position="59"/>
    </location>
</feature>
<evidence type="ECO:0000313" key="13">
    <source>
        <dbReference type="EMBL" id="KAF4124507.1"/>
    </source>
</evidence>
<organism evidence="13 14">
    <name type="scientific">Geosmithia morbida</name>
    <dbReference type="NCBI Taxonomy" id="1094350"/>
    <lineage>
        <taxon>Eukaryota</taxon>
        <taxon>Fungi</taxon>
        <taxon>Dikarya</taxon>
        <taxon>Ascomycota</taxon>
        <taxon>Pezizomycotina</taxon>
        <taxon>Sordariomycetes</taxon>
        <taxon>Hypocreomycetidae</taxon>
        <taxon>Hypocreales</taxon>
        <taxon>Bionectriaceae</taxon>
        <taxon>Geosmithia</taxon>
    </lineage>
</organism>
<dbReference type="InterPro" id="IPR027417">
    <property type="entry name" value="P-loop_NTPase"/>
</dbReference>
<dbReference type="CDD" id="cd17936">
    <property type="entry name" value="EEXXEc_NFX1"/>
    <property type="match status" value="1"/>
</dbReference>
<comment type="caution">
    <text evidence="13">The sequence shown here is derived from an EMBL/GenBank/DDBJ whole genome shotgun (WGS) entry which is preliminary data.</text>
</comment>
<dbReference type="InterPro" id="IPR041367">
    <property type="entry name" value="Znf-CCCH_4"/>
</dbReference>
<evidence type="ECO:0000256" key="3">
    <source>
        <dbReference type="ARBA" id="ARBA00022723"/>
    </source>
</evidence>
<feature type="domain" description="RZ-type" evidence="12">
    <location>
        <begin position="1748"/>
        <end position="1823"/>
    </location>
</feature>
<keyword evidence="5 9" id="KW-0863">Zinc-finger</keyword>
<dbReference type="CDD" id="cd06008">
    <property type="entry name" value="NF-X1-zinc-finger"/>
    <property type="match status" value="2"/>
</dbReference>
<evidence type="ECO:0000256" key="1">
    <source>
        <dbReference type="ARBA" id="ARBA00004496"/>
    </source>
</evidence>
<keyword evidence="4" id="KW-0677">Repeat</keyword>
<dbReference type="GO" id="GO:0031380">
    <property type="term" value="C:nuclear RNA-directed RNA polymerase complex"/>
    <property type="evidence" value="ECO:0007669"/>
    <property type="project" value="TreeGrafter"/>
</dbReference>
<evidence type="ECO:0000256" key="2">
    <source>
        <dbReference type="ARBA" id="ARBA00022490"/>
    </source>
</evidence>
<proteinExistence type="predicted"/>
<keyword evidence="6 13" id="KW-0547">Nucleotide-binding</keyword>
<keyword evidence="6 13" id="KW-0378">Hydrolase</keyword>
<evidence type="ECO:0000256" key="9">
    <source>
        <dbReference type="PROSITE-ProRule" id="PRU00723"/>
    </source>
</evidence>
<dbReference type="GO" id="GO:0002376">
    <property type="term" value="P:immune system process"/>
    <property type="evidence" value="ECO:0007669"/>
    <property type="project" value="UniProtKB-KW"/>
</dbReference>
<keyword evidence="8" id="KW-0391">Immunity</keyword>
<dbReference type="GO" id="GO:0031048">
    <property type="term" value="P:regulatory ncRNA-mediated heterochromatin formation"/>
    <property type="evidence" value="ECO:0007669"/>
    <property type="project" value="TreeGrafter"/>
</dbReference>
<name>A0A9P4YZ92_9HYPO</name>
<evidence type="ECO:0000259" key="11">
    <source>
        <dbReference type="PROSITE" id="PS50103"/>
    </source>
</evidence>
<feature type="zinc finger region" description="C3H1-type" evidence="9">
    <location>
        <begin position="10"/>
        <end position="37"/>
    </location>
</feature>
<dbReference type="Gene3D" id="3.40.50.300">
    <property type="entry name" value="P-loop containing nucleotide triphosphate hydrolases"/>
    <property type="match status" value="2"/>
</dbReference>
<protein>
    <submittedName>
        <fullName evidence="13">Superfamily I DNA and/or RNA helicase</fullName>
    </submittedName>
</protein>
<dbReference type="InterPro" id="IPR047187">
    <property type="entry name" value="SF1_C_Upf1"/>
</dbReference>
<dbReference type="InterPro" id="IPR045055">
    <property type="entry name" value="DNA2/NAM7-like"/>
</dbReference>
<evidence type="ECO:0000256" key="10">
    <source>
        <dbReference type="SAM" id="MobiDB-lite"/>
    </source>
</evidence>
<dbReference type="CDD" id="cd18808">
    <property type="entry name" value="SF1_C_Upf1"/>
    <property type="match status" value="1"/>
</dbReference>
<evidence type="ECO:0000256" key="5">
    <source>
        <dbReference type="ARBA" id="ARBA00022771"/>
    </source>
</evidence>
<evidence type="ECO:0000256" key="6">
    <source>
        <dbReference type="ARBA" id="ARBA00022806"/>
    </source>
</evidence>
<reference evidence="13" key="1">
    <citation type="submission" date="2020-03" db="EMBL/GenBank/DDBJ databases">
        <title>Site-based positive gene gene selection in Geosmithia morbida across the United States reveals a broad range of putative effectors and factors for local host and environmental adapation.</title>
        <authorList>
            <person name="Onufrak A."/>
            <person name="Murdoch R.W."/>
            <person name="Gazis R."/>
            <person name="Huff M."/>
            <person name="Staton M."/>
            <person name="Klingeman W."/>
            <person name="Hadziabdic D."/>
        </authorList>
    </citation>
    <scope>NUCLEOTIDE SEQUENCE</scope>
    <source>
        <strain evidence="13">1262</strain>
    </source>
</reference>
<keyword evidence="3 9" id="KW-0479">Metal-binding</keyword>
<dbReference type="PROSITE" id="PS50103">
    <property type="entry name" value="ZF_C3H1"/>
    <property type="match status" value="1"/>
</dbReference>
<dbReference type="Pfam" id="PF13086">
    <property type="entry name" value="AAA_11"/>
    <property type="match status" value="1"/>
</dbReference>
<evidence type="ECO:0000256" key="8">
    <source>
        <dbReference type="ARBA" id="ARBA00022859"/>
    </source>
</evidence>
<dbReference type="EMBL" id="JAANYQ010000004">
    <property type="protein sequence ID" value="KAF4124507.1"/>
    <property type="molecule type" value="Genomic_DNA"/>
</dbReference>
<keyword evidence="2" id="KW-0963">Cytoplasm</keyword>
<dbReference type="PANTHER" id="PTHR10887">
    <property type="entry name" value="DNA2/NAM7 HELICASE FAMILY"/>
    <property type="match status" value="1"/>
</dbReference>